<evidence type="ECO:0000313" key="2">
    <source>
        <dbReference type="Proteomes" id="UP000050509"/>
    </source>
</evidence>
<protein>
    <submittedName>
        <fullName evidence="1">Pyridoxamine 5'-phosphate oxidase</fullName>
    </submittedName>
</protein>
<reference evidence="1 2" key="1">
    <citation type="submission" date="2015-09" db="EMBL/GenBank/DDBJ databases">
        <title>Draft genome sequence of Kouleothrix aurantiaca JCM 19913.</title>
        <authorList>
            <person name="Hemp J."/>
        </authorList>
    </citation>
    <scope>NUCLEOTIDE SEQUENCE [LARGE SCALE GENOMIC DNA]</scope>
    <source>
        <strain evidence="1 2">COM-B</strain>
    </source>
</reference>
<proteinExistence type="predicted"/>
<dbReference type="EMBL" id="LJCR01000565">
    <property type="protein sequence ID" value="KPV52380.1"/>
    <property type="molecule type" value="Genomic_DNA"/>
</dbReference>
<name>A0A0P9D0K1_9CHLR</name>
<dbReference type="InterPro" id="IPR012349">
    <property type="entry name" value="Split_barrel_FMN-bd"/>
</dbReference>
<dbReference type="Gene3D" id="2.30.110.10">
    <property type="entry name" value="Electron Transport, Fmn-binding Protein, Chain A"/>
    <property type="match status" value="1"/>
</dbReference>
<dbReference type="Pfam" id="PF04075">
    <property type="entry name" value="F420H2_quin_red"/>
    <property type="match status" value="1"/>
</dbReference>
<dbReference type="Proteomes" id="UP000050509">
    <property type="component" value="Unassembled WGS sequence"/>
</dbReference>
<dbReference type="AlphaFoldDB" id="A0A0P9D0K1"/>
<accession>A0A0P9D0K1</accession>
<dbReference type="InterPro" id="IPR004378">
    <property type="entry name" value="F420H2_quin_Rdtase"/>
</dbReference>
<dbReference type="NCBIfam" id="TIGR00026">
    <property type="entry name" value="hi_GC_TIGR00026"/>
    <property type="match status" value="1"/>
</dbReference>
<keyword evidence="2" id="KW-1185">Reference proteome</keyword>
<gene>
    <name evidence="1" type="ORF">SE17_15875</name>
</gene>
<evidence type="ECO:0000313" key="1">
    <source>
        <dbReference type="EMBL" id="KPV52380.1"/>
    </source>
</evidence>
<sequence>MANDFQAFAEDDFCYLTTTGRVSGRPHTIEIWFALEGHALYMLAGGRSDADWVKNLMRTPAVQLRLREQVFAGTARVVAEPAEDALARELVVGKYTARGEGDLDEWGRTAVAVAVDMGELVAS</sequence>
<comment type="caution">
    <text evidence="1">The sequence shown here is derived from an EMBL/GenBank/DDBJ whole genome shotgun (WGS) entry which is preliminary data.</text>
</comment>
<dbReference type="GO" id="GO:0016491">
    <property type="term" value="F:oxidoreductase activity"/>
    <property type="evidence" value="ECO:0007669"/>
    <property type="project" value="InterPro"/>
</dbReference>
<dbReference type="SUPFAM" id="SSF50475">
    <property type="entry name" value="FMN-binding split barrel"/>
    <property type="match status" value="1"/>
</dbReference>
<organism evidence="1 2">
    <name type="scientific">Kouleothrix aurantiaca</name>
    <dbReference type="NCBI Taxonomy" id="186479"/>
    <lineage>
        <taxon>Bacteria</taxon>
        <taxon>Bacillati</taxon>
        <taxon>Chloroflexota</taxon>
        <taxon>Chloroflexia</taxon>
        <taxon>Chloroflexales</taxon>
        <taxon>Roseiflexineae</taxon>
        <taxon>Roseiflexaceae</taxon>
        <taxon>Kouleothrix</taxon>
    </lineage>
</organism>